<dbReference type="AlphaFoldDB" id="A0A8T0RME2"/>
<comment type="caution">
    <text evidence="2">The sequence shown here is derived from an EMBL/GenBank/DDBJ whole genome shotgun (WGS) entry which is preliminary data.</text>
</comment>
<name>A0A8T0RME2_PANVG</name>
<proteinExistence type="predicted"/>
<gene>
    <name evidence="2" type="ORF">PVAP13_5NG268508</name>
</gene>
<dbReference type="EMBL" id="CM029046">
    <property type="protein sequence ID" value="KAG2585893.1"/>
    <property type="molecule type" value="Genomic_DNA"/>
</dbReference>
<protein>
    <submittedName>
        <fullName evidence="2">Uncharacterized protein</fullName>
    </submittedName>
</protein>
<evidence type="ECO:0000256" key="1">
    <source>
        <dbReference type="SAM" id="MobiDB-lite"/>
    </source>
</evidence>
<feature type="region of interest" description="Disordered" evidence="1">
    <location>
        <begin position="1"/>
        <end position="30"/>
    </location>
</feature>
<reference evidence="2" key="1">
    <citation type="submission" date="2020-05" db="EMBL/GenBank/DDBJ databases">
        <title>WGS assembly of Panicum virgatum.</title>
        <authorList>
            <person name="Lovell J.T."/>
            <person name="Jenkins J."/>
            <person name="Shu S."/>
            <person name="Juenger T.E."/>
            <person name="Schmutz J."/>
        </authorList>
    </citation>
    <scope>NUCLEOTIDE SEQUENCE</scope>
    <source>
        <strain evidence="2">AP13</strain>
    </source>
</reference>
<accession>A0A8T0RME2</accession>
<evidence type="ECO:0000313" key="3">
    <source>
        <dbReference type="Proteomes" id="UP000823388"/>
    </source>
</evidence>
<feature type="compositionally biased region" description="Basic residues" evidence="1">
    <location>
        <begin position="9"/>
        <end position="20"/>
    </location>
</feature>
<sequence length="77" mass="8802">MDYFETGKGLRKVKAAKTKHGPHDSDEEDKKVREDEICKIFEDCEEKAKGLDARDDVNPHGVNKFLAAFILFVCSWT</sequence>
<keyword evidence="3" id="KW-1185">Reference proteome</keyword>
<organism evidence="2 3">
    <name type="scientific">Panicum virgatum</name>
    <name type="common">Blackwell switchgrass</name>
    <dbReference type="NCBI Taxonomy" id="38727"/>
    <lineage>
        <taxon>Eukaryota</taxon>
        <taxon>Viridiplantae</taxon>
        <taxon>Streptophyta</taxon>
        <taxon>Embryophyta</taxon>
        <taxon>Tracheophyta</taxon>
        <taxon>Spermatophyta</taxon>
        <taxon>Magnoliopsida</taxon>
        <taxon>Liliopsida</taxon>
        <taxon>Poales</taxon>
        <taxon>Poaceae</taxon>
        <taxon>PACMAD clade</taxon>
        <taxon>Panicoideae</taxon>
        <taxon>Panicodae</taxon>
        <taxon>Paniceae</taxon>
        <taxon>Panicinae</taxon>
        <taxon>Panicum</taxon>
        <taxon>Panicum sect. Hiantes</taxon>
    </lineage>
</organism>
<evidence type="ECO:0000313" key="2">
    <source>
        <dbReference type="EMBL" id="KAG2585893.1"/>
    </source>
</evidence>
<dbReference type="Proteomes" id="UP000823388">
    <property type="component" value="Chromosome 5N"/>
</dbReference>
<feature type="compositionally biased region" description="Basic and acidic residues" evidence="1">
    <location>
        <begin position="21"/>
        <end position="30"/>
    </location>
</feature>